<feature type="transmembrane region" description="Helical" evidence="14">
    <location>
        <begin position="164"/>
        <end position="187"/>
    </location>
</feature>
<gene>
    <name evidence="17" type="primary">phoR_5</name>
    <name evidence="17" type="ORF">SAMEA3545359_02597</name>
</gene>
<keyword evidence="13 14" id="KW-0472">Membrane</keyword>
<keyword evidence="5" id="KW-0597">Phosphoprotein</keyword>
<evidence type="ECO:0000256" key="10">
    <source>
        <dbReference type="ARBA" id="ARBA00022840"/>
    </source>
</evidence>
<dbReference type="CDD" id="cd06225">
    <property type="entry name" value="HAMP"/>
    <property type="match status" value="1"/>
</dbReference>
<dbReference type="SUPFAM" id="SSF158472">
    <property type="entry name" value="HAMP domain-like"/>
    <property type="match status" value="1"/>
</dbReference>
<evidence type="ECO:0000256" key="12">
    <source>
        <dbReference type="ARBA" id="ARBA00023012"/>
    </source>
</evidence>
<reference evidence="17" key="1">
    <citation type="submission" date="2015-09" db="EMBL/GenBank/DDBJ databases">
        <authorList>
            <consortium name="Pathogen Informatics"/>
        </authorList>
    </citation>
    <scope>NUCLEOTIDE SEQUENCE</scope>
    <source>
        <strain evidence="17">2789STDY5834896</strain>
    </source>
</reference>
<dbReference type="SMART" id="SM00304">
    <property type="entry name" value="HAMP"/>
    <property type="match status" value="1"/>
</dbReference>
<dbReference type="PANTHER" id="PTHR45528:SF1">
    <property type="entry name" value="SENSOR HISTIDINE KINASE CPXA"/>
    <property type="match status" value="1"/>
</dbReference>
<name>A0A1C6K4P2_9FIRM</name>
<evidence type="ECO:0000256" key="13">
    <source>
        <dbReference type="ARBA" id="ARBA00023136"/>
    </source>
</evidence>
<dbReference type="Gene3D" id="6.10.340.10">
    <property type="match status" value="1"/>
</dbReference>
<evidence type="ECO:0000256" key="14">
    <source>
        <dbReference type="SAM" id="Phobius"/>
    </source>
</evidence>
<comment type="catalytic activity">
    <reaction evidence="1">
        <text>ATP + protein L-histidine = ADP + protein N-phospho-L-histidine.</text>
        <dbReference type="EC" id="2.7.13.3"/>
    </reaction>
</comment>
<comment type="subcellular location">
    <subcellularLocation>
        <location evidence="2">Cell membrane</location>
        <topology evidence="2">Multi-pass membrane protein</topology>
    </subcellularLocation>
</comment>
<dbReference type="InterPro" id="IPR036097">
    <property type="entry name" value="HisK_dim/P_sf"/>
</dbReference>
<feature type="domain" description="HAMP" evidence="16">
    <location>
        <begin position="188"/>
        <end position="240"/>
    </location>
</feature>
<evidence type="ECO:0000256" key="4">
    <source>
        <dbReference type="ARBA" id="ARBA00022475"/>
    </source>
</evidence>
<dbReference type="Pfam" id="PF00672">
    <property type="entry name" value="HAMP"/>
    <property type="match status" value="1"/>
</dbReference>
<evidence type="ECO:0000256" key="1">
    <source>
        <dbReference type="ARBA" id="ARBA00000085"/>
    </source>
</evidence>
<dbReference type="FunFam" id="1.10.287.130:FF:000001">
    <property type="entry name" value="Two-component sensor histidine kinase"/>
    <property type="match status" value="1"/>
</dbReference>
<evidence type="ECO:0000256" key="11">
    <source>
        <dbReference type="ARBA" id="ARBA00022989"/>
    </source>
</evidence>
<dbReference type="SMART" id="SM00387">
    <property type="entry name" value="HATPase_c"/>
    <property type="match status" value="1"/>
</dbReference>
<dbReference type="PANTHER" id="PTHR45528">
    <property type="entry name" value="SENSOR HISTIDINE KINASE CPXA"/>
    <property type="match status" value="1"/>
</dbReference>
<dbReference type="EMBL" id="FMHG01000003">
    <property type="protein sequence ID" value="SCJ89213.1"/>
    <property type="molecule type" value="Genomic_DNA"/>
</dbReference>
<dbReference type="InterPro" id="IPR003661">
    <property type="entry name" value="HisK_dim/P_dom"/>
</dbReference>
<dbReference type="InterPro" id="IPR050398">
    <property type="entry name" value="HssS/ArlS-like"/>
</dbReference>
<keyword evidence="8" id="KW-0547">Nucleotide-binding</keyword>
<evidence type="ECO:0000256" key="5">
    <source>
        <dbReference type="ARBA" id="ARBA00022553"/>
    </source>
</evidence>
<dbReference type="PROSITE" id="PS50885">
    <property type="entry name" value="HAMP"/>
    <property type="match status" value="1"/>
</dbReference>
<evidence type="ECO:0000259" key="16">
    <source>
        <dbReference type="PROSITE" id="PS50885"/>
    </source>
</evidence>
<accession>A0A1C6K4P2</accession>
<dbReference type="InterPro" id="IPR003660">
    <property type="entry name" value="HAMP_dom"/>
</dbReference>
<keyword evidence="7 14" id="KW-0812">Transmembrane</keyword>
<keyword evidence="12" id="KW-0902">Two-component regulatory system</keyword>
<proteinExistence type="predicted"/>
<evidence type="ECO:0000256" key="8">
    <source>
        <dbReference type="ARBA" id="ARBA00022741"/>
    </source>
</evidence>
<dbReference type="GO" id="GO:0000155">
    <property type="term" value="F:phosphorelay sensor kinase activity"/>
    <property type="evidence" value="ECO:0007669"/>
    <property type="project" value="InterPro"/>
</dbReference>
<dbReference type="Pfam" id="PF02518">
    <property type="entry name" value="HATPase_c"/>
    <property type="match status" value="1"/>
</dbReference>
<dbReference type="SUPFAM" id="SSF47384">
    <property type="entry name" value="Homodimeric domain of signal transducing histidine kinase"/>
    <property type="match status" value="1"/>
</dbReference>
<keyword evidence="4" id="KW-1003">Cell membrane</keyword>
<keyword evidence="10" id="KW-0067">ATP-binding</keyword>
<evidence type="ECO:0000256" key="3">
    <source>
        <dbReference type="ARBA" id="ARBA00012438"/>
    </source>
</evidence>
<dbReference type="InterPro" id="IPR003594">
    <property type="entry name" value="HATPase_dom"/>
</dbReference>
<feature type="domain" description="Histidine kinase" evidence="15">
    <location>
        <begin position="248"/>
        <end position="463"/>
    </location>
</feature>
<dbReference type="GO" id="GO:0005886">
    <property type="term" value="C:plasma membrane"/>
    <property type="evidence" value="ECO:0007669"/>
    <property type="project" value="UniProtKB-SubCell"/>
</dbReference>
<evidence type="ECO:0000256" key="2">
    <source>
        <dbReference type="ARBA" id="ARBA00004651"/>
    </source>
</evidence>
<evidence type="ECO:0000259" key="15">
    <source>
        <dbReference type="PROSITE" id="PS50109"/>
    </source>
</evidence>
<dbReference type="CDD" id="cd00082">
    <property type="entry name" value="HisKA"/>
    <property type="match status" value="1"/>
</dbReference>
<dbReference type="InterPro" id="IPR005467">
    <property type="entry name" value="His_kinase_dom"/>
</dbReference>
<dbReference type="Gene3D" id="1.10.287.130">
    <property type="match status" value="1"/>
</dbReference>
<dbReference type="EC" id="2.7.13.3" evidence="3"/>
<dbReference type="InterPro" id="IPR036890">
    <property type="entry name" value="HATPase_C_sf"/>
</dbReference>
<dbReference type="InterPro" id="IPR004358">
    <property type="entry name" value="Sig_transdc_His_kin-like_C"/>
</dbReference>
<evidence type="ECO:0000256" key="6">
    <source>
        <dbReference type="ARBA" id="ARBA00022679"/>
    </source>
</evidence>
<keyword evidence="9" id="KW-0418">Kinase</keyword>
<keyword evidence="6 17" id="KW-0808">Transferase</keyword>
<dbReference type="SUPFAM" id="SSF55874">
    <property type="entry name" value="ATPase domain of HSP90 chaperone/DNA topoisomerase II/histidine kinase"/>
    <property type="match status" value="1"/>
</dbReference>
<organism evidence="17">
    <name type="scientific">uncultured Anaerotruncus sp</name>
    <dbReference type="NCBI Taxonomy" id="905011"/>
    <lineage>
        <taxon>Bacteria</taxon>
        <taxon>Bacillati</taxon>
        <taxon>Bacillota</taxon>
        <taxon>Clostridia</taxon>
        <taxon>Eubacteriales</taxon>
        <taxon>Oscillospiraceae</taxon>
        <taxon>Anaerotruncus</taxon>
        <taxon>environmental samples</taxon>
    </lineage>
</organism>
<feature type="transmembrane region" description="Helical" evidence="14">
    <location>
        <begin position="12"/>
        <end position="35"/>
    </location>
</feature>
<dbReference type="PROSITE" id="PS50109">
    <property type="entry name" value="HIS_KIN"/>
    <property type="match status" value="1"/>
</dbReference>
<evidence type="ECO:0000313" key="17">
    <source>
        <dbReference type="EMBL" id="SCJ89213.1"/>
    </source>
</evidence>
<dbReference type="SMART" id="SM00388">
    <property type="entry name" value="HisKA"/>
    <property type="match status" value="1"/>
</dbReference>
<dbReference type="Pfam" id="PF00512">
    <property type="entry name" value="HisKA"/>
    <property type="match status" value="1"/>
</dbReference>
<sequence>MQSVTKRWMLNFLTIIVVILSAIMLIVVVGVRSFYYSSAEQTITSRLEVMANAIKSSQQSATEQMVESMVTGFEEKDKYEVMLLNKSGAVTLTSSGFSPSDELGDGDFEKAKASSDGFGMKVGYTRSAGKVMSVCYISSSLGGEVQGIRMVCSLKAVDGEIVKIAVLFLLFSAVVILFVVLSSTYFIKSIVNPIGQVGVIATKIASGDFSVRIKSQHNDEIGQLCNIINYMADELQKAEQVKNEFISQVSHELRTPLTAIKGWGETVLQSDPVTDGDTVRMGMNIMISETERLSDMVEELLDFSRMQSGKLTLVLSKIDVLAELGEVVIMFGERARREGIELIYNDPDIVSPVFGDKNRIRQVFINILDNALKYCDKGGTIRVTAKEEDGFVIAEIADTGAGIKAADLPRVKEKFVKGQNARRGTGIGLAVADEIITLHKGRLQIESEEGVGTTVRIAVPVMDKKVDSTTMQIAKIDEEEIRRYHESKQQSDS</sequence>
<evidence type="ECO:0000256" key="9">
    <source>
        <dbReference type="ARBA" id="ARBA00022777"/>
    </source>
</evidence>
<dbReference type="Gene3D" id="3.30.565.10">
    <property type="entry name" value="Histidine kinase-like ATPase, C-terminal domain"/>
    <property type="match status" value="1"/>
</dbReference>
<dbReference type="PRINTS" id="PR00344">
    <property type="entry name" value="BCTRLSENSOR"/>
</dbReference>
<keyword evidence="11 14" id="KW-1133">Transmembrane helix</keyword>
<protein>
    <recommendedName>
        <fullName evidence="3">histidine kinase</fullName>
        <ecNumber evidence="3">2.7.13.3</ecNumber>
    </recommendedName>
</protein>
<dbReference type="AlphaFoldDB" id="A0A1C6K4P2"/>
<dbReference type="GO" id="GO:0005524">
    <property type="term" value="F:ATP binding"/>
    <property type="evidence" value="ECO:0007669"/>
    <property type="project" value="UniProtKB-KW"/>
</dbReference>
<evidence type="ECO:0000256" key="7">
    <source>
        <dbReference type="ARBA" id="ARBA00022692"/>
    </source>
</evidence>